<dbReference type="Proteomes" id="UP001549162">
    <property type="component" value="Unassembled WGS sequence"/>
</dbReference>
<protein>
    <submittedName>
        <fullName evidence="1">HAD superfamily phosphoserine phosphatase-like hydrolase</fullName>
    </submittedName>
</protein>
<evidence type="ECO:0000313" key="2">
    <source>
        <dbReference type="Proteomes" id="UP001549162"/>
    </source>
</evidence>
<dbReference type="EMBL" id="JBEPMA010000002">
    <property type="protein sequence ID" value="MET3617040.1"/>
    <property type="molecule type" value="Genomic_DNA"/>
</dbReference>
<dbReference type="RefSeq" id="WP_354367106.1">
    <property type="nucleotide sequence ID" value="NZ_JBEPMA010000002.1"/>
</dbReference>
<dbReference type="SUPFAM" id="SSF56784">
    <property type="entry name" value="HAD-like"/>
    <property type="match status" value="1"/>
</dbReference>
<proteinExistence type="predicted"/>
<dbReference type="Gene3D" id="3.40.50.1000">
    <property type="entry name" value="HAD superfamily/HAD-like"/>
    <property type="match status" value="1"/>
</dbReference>
<dbReference type="Gene3D" id="1.20.1440.100">
    <property type="entry name" value="SG protein - dephosphorylation function"/>
    <property type="match status" value="1"/>
</dbReference>
<dbReference type="Pfam" id="PF12710">
    <property type="entry name" value="HAD"/>
    <property type="match status" value="1"/>
</dbReference>
<organism evidence="1 2">
    <name type="scientific">Peptoniphilus olsenii</name>
    <dbReference type="NCBI Taxonomy" id="411570"/>
    <lineage>
        <taxon>Bacteria</taxon>
        <taxon>Bacillati</taxon>
        <taxon>Bacillota</taxon>
        <taxon>Tissierellia</taxon>
        <taxon>Tissierellales</taxon>
        <taxon>Peptoniphilaceae</taxon>
        <taxon>Peptoniphilus</taxon>
    </lineage>
</organism>
<dbReference type="InterPro" id="IPR036412">
    <property type="entry name" value="HAD-like_sf"/>
</dbReference>
<evidence type="ECO:0000313" key="1">
    <source>
        <dbReference type="EMBL" id="MET3617040.1"/>
    </source>
</evidence>
<sequence length="206" mass="24718">MKKQVILYDFDKTLIDSESIILLWKYALQKRRISYLQIPIKALSGSFDYLTKRDFKYVKNSMVSVLKYLSENDLRDFVLNYLYPNHFYVDGKNEFAKHDKNAIKILCSASATNYLKYVGEIYDFDHIIGTNLDHEFRVESENNKRKVKVNNIKEYLILNKYEIDYENSRAYSDSFKDDRYMLELVKNRFLINSDIIKKGYENLTWR</sequence>
<name>A0ABV2J8C8_9FIRM</name>
<reference evidence="1 2" key="1">
    <citation type="submission" date="2024-06" db="EMBL/GenBank/DDBJ databases">
        <title>Genomic Encyclopedia of Type Strains, Phase IV (KMG-IV): sequencing the most valuable type-strain genomes for metagenomic binning, comparative biology and taxonomic classification.</title>
        <authorList>
            <person name="Goeker M."/>
        </authorList>
    </citation>
    <scope>NUCLEOTIDE SEQUENCE [LARGE SCALE GENOMIC DNA]</scope>
    <source>
        <strain evidence="1 2">DSM 21460</strain>
    </source>
</reference>
<keyword evidence="2" id="KW-1185">Reference proteome</keyword>
<gene>
    <name evidence="1" type="ORF">ABID14_000665</name>
</gene>
<dbReference type="NCBIfam" id="TIGR01488">
    <property type="entry name" value="HAD-SF-IB"/>
    <property type="match status" value="1"/>
</dbReference>
<accession>A0ABV2J8C8</accession>
<dbReference type="InterPro" id="IPR023214">
    <property type="entry name" value="HAD_sf"/>
</dbReference>
<comment type="caution">
    <text evidence="1">The sequence shown here is derived from an EMBL/GenBank/DDBJ whole genome shotgun (WGS) entry which is preliminary data.</text>
</comment>